<organism evidence="2 3">
    <name type="scientific">Aplysia californica</name>
    <name type="common">California sea hare</name>
    <dbReference type="NCBI Taxonomy" id="6500"/>
    <lineage>
        <taxon>Eukaryota</taxon>
        <taxon>Metazoa</taxon>
        <taxon>Spiralia</taxon>
        <taxon>Lophotrochozoa</taxon>
        <taxon>Mollusca</taxon>
        <taxon>Gastropoda</taxon>
        <taxon>Heterobranchia</taxon>
        <taxon>Euthyneura</taxon>
        <taxon>Tectipleura</taxon>
        <taxon>Aplysiida</taxon>
        <taxon>Aplysioidea</taxon>
        <taxon>Aplysiidae</taxon>
        <taxon>Aplysia</taxon>
    </lineage>
</organism>
<dbReference type="GeneID" id="101860580"/>
<feature type="compositionally biased region" description="Basic residues" evidence="1">
    <location>
        <begin position="110"/>
        <end position="120"/>
    </location>
</feature>
<evidence type="ECO:0000256" key="1">
    <source>
        <dbReference type="SAM" id="MobiDB-lite"/>
    </source>
</evidence>
<dbReference type="Proteomes" id="UP000694888">
    <property type="component" value="Unplaced"/>
</dbReference>
<accession>A0ABM0JT48</accession>
<sequence length="347" mass="39545">MGKIGKPQRSRKQKKIKAIDPFYHGDRKGVRSKDLNQTPKSLIQEIPKKLKRLGYIIDDAKNSGGRKKSKNKFLTPEQGSVKYDSKFGTPLGSKSPESKPAAISTPSQKPQKKKKQRTPKHSADMTKEPGKKGKKSKFKQEDVEEYIDNLKPNKPFVEPFQFKRRNDESQAKFMRRVDRETNVVLAKAKIDEQYDVDDEKKIGMMVKAKKSKLNEKKKQRLADKKKLKAEVLKEKKQEKLTGFNALQDKVEFGDVVHAPPVLTVRPKKAVDTMGVDKPGLRMPELKEAIIRNMAESANGVDVSLQRQRGQTVKRKALSSGQQVIADARRNEFIEAYRQLKVKKAKIK</sequence>
<name>A0ABM0JT48_APLCA</name>
<protein>
    <submittedName>
        <fullName evidence="3">Coiled-coil domain-containing protein 137</fullName>
    </submittedName>
</protein>
<feature type="compositionally biased region" description="Basic and acidic residues" evidence="1">
    <location>
        <begin position="121"/>
        <end position="131"/>
    </location>
</feature>
<reference evidence="3" key="1">
    <citation type="submission" date="2025-08" db="UniProtKB">
        <authorList>
            <consortium name="RefSeq"/>
        </authorList>
    </citation>
    <scope>IDENTIFICATION</scope>
</reference>
<gene>
    <name evidence="3" type="primary">LOC101860580</name>
</gene>
<dbReference type="InterPro" id="IPR026680">
    <property type="entry name" value="CCDC137"/>
</dbReference>
<feature type="compositionally biased region" description="Basic and acidic residues" evidence="1">
    <location>
        <begin position="23"/>
        <end position="34"/>
    </location>
</feature>
<feature type="compositionally biased region" description="Basic residues" evidence="1">
    <location>
        <begin position="1"/>
        <end position="16"/>
    </location>
</feature>
<dbReference type="RefSeq" id="XP_005100887.1">
    <property type="nucleotide sequence ID" value="XM_005100830.2"/>
</dbReference>
<keyword evidence="2" id="KW-1185">Reference proteome</keyword>
<proteinExistence type="predicted"/>
<evidence type="ECO:0000313" key="2">
    <source>
        <dbReference type="Proteomes" id="UP000694888"/>
    </source>
</evidence>
<evidence type="ECO:0000313" key="3">
    <source>
        <dbReference type="RefSeq" id="XP_005100887.1"/>
    </source>
</evidence>
<dbReference type="PANTHER" id="PTHR21838">
    <property type="entry name" value="COILED-COIL DOMAIN-CONTAINING PROTEIN 137"/>
    <property type="match status" value="1"/>
</dbReference>
<feature type="region of interest" description="Disordered" evidence="1">
    <location>
        <begin position="59"/>
        <end position="140"/>
    </location>
</feature>
<feature type="region of interest" description="Disordered" evidence="1">
    <location>
        <begin position="1"/>
        <end position="42"/>
    </location>
</feature>
<dbReference type="PANTHER" id="PTHR21838:SF2">
    <property type="entry name" value="COILED-COIL DOMAIN-CONTAINING PROTEIN 137"/>
    <property type="match status" value="1"/>
</dbReference>